<keyword evidence="4" id="KW-1185">Reference proteome</keyword>
<keyword evidence="1" id="KW-1133">Transmembrane helix</keyword>
<evidence type="ECO:0000259" key="2">
    <source>
        <dbReference type="Pfam" id="PF13116"/>
    </source>
</evidence>
<evidence type="ECO:0000313" key="3">
    <source>
        <dbReference type="EMBL" id="MDQ0320450.1"/>
    </source>
</evidence>
<reference evidence="3 4" key="1">
    <citation type="submission" date="2023-07" db="EMBL/GenBank/DDBJ databases">
        <title>Genomic Encyclopedia of Type Strains, Phase IV (KMG-IV): sequencing the most valuable type-strain genomes for metagenomic binning, comparative biology and taxonomic classification.</title>
        <authorList>
            <person name="Goeker M."/>
        </authorList>
    </citation>
    <scope>NUCLEOTIDE SEQUENCE [LARGE SCALE GENOMIC DNA]</scope>
    <source>
        <strain evidence="3 4">DSM 1112</strain>
    </source>
</reference>
<dbReference type="Proteomes" id="UP001230207">
    <property type="component" value="Unassembled WGS sequence"/>
</dbReference>
<organism evidence="3 4">
    <name type="scientific">Pararhizobium capsulatum DSM 1112</name>
    <dbReference type="NCBI Taxonomy" id="1121113"/>
    <lineage>
        <taxon>Bacteria</taxon>
        <taxon>Pseudomonadati</taxon>
        <taxon>Pseudomonadota</taxon>
        <taxon>Alphaproteobacteria</taxon>
        <taxon>Hyphomicrobiales</taxon>
        <taxon>Rhizobiaceae</taxon>
        <taxon>Rhizobium/Agrobacterium group</taxon>
        <taxon>Pararhizobium</taxon>
    </lineage>
</organism>
<gene>
    <name evidence="3" type="ORF">QO002_002588</name>
</gene>
<evidence type="ECO:0000313" key="4">
    <source>
        <dbReference type="Proteomes" id="UP001230207"/>
    </source>
</evidence>
<sequence>MQSMFDTNGADLRHISGLSGEEDETYDWTEADRRRHAAPMSEIRGEKVKFGKGDIIALHRLPSAQAHDPCIVHAPLKRGAVHLTAGIFLGICGLALGLVMLLLLAVEGGLIDRPLNAHAMAALNTALGNDYHAEVGSTVLRMTSSGSLALKAQDVTLVENTSQKRLITTRSVYIELDSLALLTGRVAVSQIEAEGAMLDPTLLPQGKPIDLTGIRISDVGEGLESAFGQIDAISRFIARGNTENVRIADVRLSFTGPRKRIVPVVIETLDFTRALNGSMRIAGIFDIDGDKAELHLATTGDGGKIVRVDGTASGLPLSALLHRSASATETAFGIDSSASLTIKAMRGSENAAPTLQLGATSEAGIFQAGGLSSSLKPSELNLSYDFKRGSIDILPSIVRVGRSAFPFSGAIIDLDKVNADTRKGFAIDLLAQGARSAPEDVSDPPLLFDAKARGQYLSETQDLVFDHLTVASAQGSMVGSLSMSFGETSPQVSFAALTDKVQSAAVKQLWPWWIAKTARKWVVANVFGGTVTDGKIEVFLPEGRIAKNVGPLDLNDKELMISFNLADVRMNIAGDLPPLRDASGVFKLKGENMQIDIKGGTTYSPSGRSVTLRGGDFVIPKTYEKPLMAEMRLDVAGEADALAELVSYRPIRALQRTPFKVEDFSGPMTAEVGARFGLIPSQNPSPPQWQAEMALDGVDVKTPIAGRNISSINGTLRVDQTKAELQSKAEIDGIPLDLNLVEPVGAQSTVKRQREISGTFDDKAIRKMVPGLADIVSGAVDVAIKVDDKDVQTVSADLDNASLVLPWVGWSKGRGIGASLDFSAKTSDGVTSISDFALKGDGFGANGDLVLDKSGLRKGDFTSVRLAADDDYRVSLERAKNGYGVTVSGRTADFRPLLDNMRKSDSAGGGNQSSQVSISATLDSVTGFHSETLSNLNLRYVARGKQIDALNLSAVTKSEQAVVAKIVANGPDNMLELTSGDAGALARFADLYGNMRGGLLNVKLRDRGANSWRGSIDIRKFSLINESRLQSIVSTPTGSDGRSLNQAVKRDIDVRSARFDRGFANVALDQNTVKLDGGIVRGVDVGATFQGVLRDKNGNMDMTGTFMPLYGLNRLFGELPLIGVLLGNGSDRGLLGITFKLTGPFDKPNLVINPLSLIAPGVFRNIFEFQ</sequence>
<comment type="caution">
    <text evidence="3">The sequence shown here is derived from an EMBL/GenBank/DDBJ whole genome shotgun (WGS) entry which is preliminary data.</text>
</comment>
<feature type="domain" description="YhdP central" evidence="2">
    <location>
        <begin position="458"/>
        <end position="855"/>
    </location>
</feature>
<evidence type="ECO:0000256" key="1">
    <source>
        <dbReference type="SAM" id="Phobius"/>
    </source>
</evidence>
<accession>A0ABU0BSJ0</accession>
<dbReference type="Pfam" id="PF13116">
    <property type="entry name" value="YhdP"/>
    <property type="match status" value="1"/>
</dbReference>
<dbReference type="EMBL" id="JAUSVF010000001">
    <property type="protein sequence ID" value="MDQ0320450.1"/>
    <property type="molecule type" value="Genomic_DNA"/>
</dbReference>
<name>A0ABU0BSJ0_9HYPH</name>
<dbReference type="InterPro" id="IPR025263">
    <property type="entry name" value="YhdP_central"/>
</dbReference>
<keyword evidence="1" id="KW-0472">Membrane</keyword>
<proteinExistence type="predicted"/>
<protein>
    <recommendedName>
        <fullName evidence="2">YhdP central domain-containing protein</fullName>
    </recommendedName>
</protein>
<keyword evidence="1" id="KW-0812">Transmembrane</keyword>
<feature type="transmembrane region" description="Helical" evidence="1">
    <location>
        <begin position="83"/>
        <end position="106"/>
    </location>
</feature>